<evidence type="ECO:0000256" key="8">
    <source>
        <dbReference type="PIRSR" id="PIRSR001093-1"/>
    </source>
</evidence>
<name>A0A9P4HZG4_9PEZI</name>
<dbReference type="PRINTS" id="PR00738">
    <property type="entry name" value="GLHYDRLASE20"/>
</dbReference>
<dbReference type="Gene3D" id="3.30.379.10">
    <property type="entry name" value="Chitobiase/beta-hexosaminidase domain 2-like"/>
    <property type="match status" value="1"/>
</dbReference>
<evidence type="ECO:0000256" key="6">
    <source>
        <dbReference type="ARBA" id="ARBA00023295"/>
    </source>
</evidence>
<dbReference type="EMBL" id="ML978716">
    <property type="protein sequence ID" value="KAF2088688.1"/>
    <property type="molecule type" value="Genomic_DNA"/>
</dbReference>
<feature type="domain" description="Beta-hexosaminidase eukaryotic type N-terminal" evidence="11">
    <location>
        <begin position="17"/>
        <end position="159"/>
    </location>
</feature>
<dbReference type="InterPro" id="IPR017853">
    <property type="entry name" value="GH"/>
</dbReference>
<keyword evidence="3 9" id="KW-0732">Signal</keyword>
<sequence>MKIFVAIAACAPLAAALWPIPSSYTSGNTTLWIEDSVKITYSGANQTSSNSSSSSSGSVSSQMIDLAIARTRSSIFDTSFVPWKFHPRNSDFEPSTESKQCINSIKLVQTQASDANSTTPLDDVLDESYTLSVPTSGDVIITAPNTIGLVYGLTTFSQLFFKHTQGGSYTSLAPVQISDSPKFSHRGLNMDMARNWMPVDVVKKMMDALAFNKFNRFHMHITDAQSWPLEVPSVPELSAKGAYGTEFVYSADDLQDMQSYGQLLGLESFIEIDMPGHTSSIWFSHPELIAAFNIQPDWDNYCAEPPCGTLKLNDSAVGDFLDKVLGDVLPRSKPYSSYFHAGGDEVNPNAYLFDETVMSNDSAVIQPLMQKFVDRNHDQIRKAGLTPIAWEEMLLQWNLTLGDDVLIQTWQTDEAVAQSTAKGYKTLAGNYNYWYLDCGHGQWLNFYPGTSFETYYNSAAGPFADYCSPLKNWRLMYAYDPLQGVPADQQHLVVGGEAHIWAEQTDASNLDTIVWPRAAAAAEVLWSGAKDAEGGNRSQIDAAPRLSDLRERLVARGVRAQSIQMPFCTQNGTQCAL</sequence>
<evidence type="ECO:0000313" key="12">
    <source>
        <dbReference type="EMBL" id="KAF2088688.1"/>
    </source>
</evidence>
<evidence type="ECO:0000256" key="4">
    <source>
        <dbReference type="ARBA" id="ARBA00022801"/>
    </source>
</evidence>
<protein>
    <recommendedName>
        <fullName evidence="7">Beta-hexosaminidase</fullName>
        <ecNumber evidence="7">3.2.1.52</ecNumber>
    </recommendedName>
</protein>
<dbReference type="Pfam" id="PF00728">
    <property type="entry name" value="Glyco_hydro_20"/>
    <property type="match status" value="1"/>
</dbReference>
<dbReference type="GO" id="GO:0005975">
    <property type="term" value="P:carbohydrate metabolic process"/>
    <property type="evidence" value="ECO:0007669"/>
    <property type="project" value="InterPro"/>
</dbReference>
<feature type="signal peptide" evidence="9">
    <location>
        <begin position="1"/>
        <end position="16"/>
    </location>
</feature>
<evidence type="ECO:0000256" key="2">
    <source>
        <dbReference type="ARBA" id="ARBA00006285"/>
    </source>
</evidence>
<keyword evidence="6 7" id="KW-0326">Glycosidase</keyword>
<keyword evidence="13" id="KW-1185">Reference proteome</keyword>
<dbReference type="GO" id="GO:0030203">
    <property type="term" value="P:glycosaminoglycan metabolic process"/>
    <property type="evidence" value="ECO:0007669"/>
    <property type="project" value="TreeGrafter"/>
</dbReference>
<evidence type="ECO:0000256" key="5">
    <source>
        <dbReference type="ARBA" id="ARBA00023180"/>
    </source>
</evidence>
<dbReference type="InterPro" id="IPR029019">
    <property type="entry name" value="HEX_eukaryotic_N"/>
</dbReference>
<dbReference type="CDD" id="cd06562">
    <property type="entry name" value="GH20_HexA_HexB-like"/>
    <property type="match status" value="1"/>
</dbReference>
<evidence type="ECO:0000259" key="10">
    <source>
        <dbReference type="Pfam" id="PF00728"/>
    </source>
</evidence>
<feature type="active site" description="Proton donor" evidence="8">
    <location>
        <position position="345"/>
    </location>
</feature>
<dbReference type="PANTHER" id="PTHR22600">
    <property type="entry name" value="BETA-HEXOSAMINIDASE"/>
    <property type="match status" value="1"/>
</dbReference>
<proteinExistence type="inferred from homology"/>
<dbReference type="InterPro" id="IPR015883">
    <property type="entry name" value="Glyco_hydro_20_cat"/>
</dbReference>
<dbReference type="Proteomes" id="UP000799776">
    <property type="component" value="Unassembled WGS sequence"/>
</dbReference>
<keyword evidence="5" id="KW-0325">Glycoprotein</keyword>
<gene>
    <name evidence="12" type="ORF">K490DRAFT_73047</name>
</gene>
<dbReference type="OrthoDB" id="428480at2759"/>
<evidence type="ECO:0000313" key="13">
    <source>
        <dbReference type="Proteomes" id="UP000799776"/>
    </source>
</evidence>
<comment type="catalytic activity">
    <reaction evidence="1 7">
        <text>Hydrolysis of terminal non-reducing N-acetyl-D-hexosamine residues in N-acetyl-beta-D-hexosaminides.</text>
        <dbReference type="EC" id="3.2.1.52"/>
    </reaction>
</comment>
<dbReference type="InterPro" id="IPR029018">
    <property type="entry name" value="Hex-like_dom2"/>
</dbReference>
<reference evidence="12" key="1">
    <citation type="journal article" date="2020" name="Stud. Mycol.">
        <title>101 Dothideomycetes genomes: a test case for predicting lifestyles and emergence of pathogens.</title>
        <authorList>
            <person name="Haridas S."/>
            <person name="Albert R."/>
            <person name="Binder M."/>
            <person name="Bloem J."/>
            <person name="Labutti K."/>
            <person name="Salamov A."/>
            <person name="Andreopoulos B."/>
            <person name="Baker S."/>
            <person name="Barry K."/>
            <person name="Bills G."/>
            <person name="Bluhm B."/>
            <person name="Cannon C."/>
            <person name="Castanera R."/>
            <person name="Culley D."/>
            <person name="Daum C."/>
            <person name="Ezra D."/>
            <person name="Gonzalez J."/>
            <person name="Henrissat B."/>
            <person name="Kuo A."/>
            <person name="Liang C."/>
            <person name="Lipzen A."/>
            <person name="Lutzoni F."/>
            <person name="Magnuson J."/>
            <person name="Mondo S."/>
            <person name="Nolan M."/>
            <person name="Ohm R."/>
            <person name="Pangilinan J."/>
            <person name="Park H.-J."/>
            <person name="Ramirez L."/>
            <person name="Alfaro M."/>
            <person name="Sun H."/>
            <person name="Tritt A."/>
            <person name="Yoshinaga Y."/>
            <person name="Zwiers L.-H."/>
            <person name="Turgeon B."/>
            <person name="Goodwin S."/>
            <person name="Spatafora J."/>
            <person name="Crous P."/>
            <person name="Grigoriev I."/>
        </authorList>
    </citation>
    <scope>NUCLEOTIDE SEQUENCE</scope>
    <source>
        <strain evidence="12">CBS 121410</strain>
    </source>
</reference>
<dbReference type="SUPFAM" id="SSF51445">
    <property type="entry name" value="(Trans)glycosidases"/>
    <property type="match status" value="1"/>
</dbReference>
<organism evidence="12 13">
    <name type="scientific">Saccharata proteae CBS 121410</name>
    <dbReference type="NCBI Taxonomy" id="1314787"/>
    <lineage>
        <taxon>Eukaryota</taxon>
        <taxon>Fungi</taxon>
        <taxon>Dikarya</taxon>
        <taxon>Ascomycota</taxon>
        <taxon>Pezizomycotina</taxon>
        <taxon>Dothideomycetes</taxon>
        <taxon>Dothideomycetes incertae sedis</taxon>
        <taxon>Botryosphaeriales</taxon>
        <taxon>Saccharataceae</taxon>
        <taxon>Saccharata</taxon>
    </lineage>
</organism>
<dbReference type="InterPro" id="IPR025705">
    <property type="entry name" value="Beta_hexosaminidase_sua/sub"/>
</dbReference>
<feature type="domain" description="Glycoside hydrolase family 20 catalytic" evidence="10">
    <location>
        <begin position="183"/>
        <end position="528"/>
    </location>
</feature>
<dbReference type="FunFam" id="3.20.20.80:FF:000063">
    <property type="entry name" value="Beta-hexosaminidase"/>
    <property type="match status" value="1"/>
</dbReference>
<dbReference type="Pfam" id="PF14845">
    <property type="entry name" value="Glycohydro_20b2"/>
    <property type="match status" value="1"/>
</dbReference>
<evidence type="ECO:0000256" key="3">
    <source>
        <dbReference type="ARBA" id="ARBA00022729"/>
    </source>
</evidence>
<dbReference type="EC" id="3.2.1.52" evidence="7"/>
<evidence type="ECO:0000259" key="11">
    <source>
        <dbReference type="Pfam" id="PF14845"/>
    </source>
</evidence>
<feature type="chain" id="PRO_5040361027" description="Beta-hexosaminidase" evidence="9">
    <location>
        <begin position="17"/>
        <end position="577"/>
    </location>
</feature>
<evidence type="ECO:0000256" key="9">
    <source>
        <dbReference type="SAM" id="SignalP"/>
    </source>
</evidence>
<dbReference type="PIRSF" id="PIRSF001093">
    <property type="entry name" value="B-hxosamndse_ab_euk"/>
    <property type="match status" value="1"/>
</dbReference>
<dbReference type="AlphaFoldDB" id="A0A9P4HZG4"/>
<dbReference type="GO" id="GO:0016020">
    <property type="term" value="C:membrane"/>
    <property type="evidence" value="ECO:0007669"/>
    <property type="project" value="TreeGrafter"/>
</dbReference>
<keyword evidence="4 7" id="KW-0378">Hydrolase</keyword>
<accession>A0A9P4HZG4</accession>
<comment type="caution">
    <text evidence="12">The sequence shown here is derived from an EMBL/GenBank/DDBJ whole genome shotgun (WGS) entry which is preliminary data.</text>
</comment>
<comment type="similarity">
    <text evidence="2 7">Belongs to the glycosyl hydrolase 20 family.</text>
</comment>
<dbReference type="SUPFAM" id="SSF55545">
    <property type="entry name" value="beta-N-acetylhexosaminidase-like domain"/>
    <property type="match status" value="1"/>
</dbReference>
<dbReference type="PANTHER" id="PTHR22600:SF58">
    <property type="entry name" value="BETA-HEXOSAMINIDASE"/>
    <property type="match status" value="1"/>
</dbReference>
<evidence type="ECO:0000256" key="7">
    <source>
        <dbReference type="PIRNR" id="PIRNR001093"/>
    </source>
</evidence>
<dbReference type="Gene3D" id="3.20.20.80">
    <property type="entry name" value="Glycosidases"/>
    <property type="match status" value="1"/>
</dbReference>
<dbReference type="GO" id="GO:0016231">
    <property type="term" value="F:beta-N-acetylglucosaminidase activity"/>
    <property type="evidence" value="ECO:0007669"/>
    <property type="project" value="TreeGrafter"/>
</dbReference>
<evidence type="ECO:0000256" key="1">
    <source>
        <dbReference type="ARBA" id="ARBA00001231"/>
    </source>
</evidence>